<dbReference type="GO" id="GO:0005634">
    <property type="term" value="C:nucleus"/>
    <property type="evidence" value="ECO:0007669"/>
    <property type="project" value="TreeGrafter"/>
</dbReference>
<dbReference type="STRING" id="52838.A0A4S8JKQ0"/>
<evidence type="ECO:0000256" key="5">
    <source>
        <dbReference type="ARBA" id="ARBA00022840"/>
    </source>
</evidence>
<dbReference type="Pfam" id="PF16575">
    <property type="entry name" value="CLP1_P"/>
    <property type="match status" value="1"/>
</dbReference>
<gene>
    <name evidence="7" type="ORF">C4D60_Mb01t00050</name>
</gene>
<proteinExistence type="inferred from homology"/>
<keyword evidence="3" id="KW-0547">Nucleotide-binding</keyword>
<evidence type="ECO:0000256" key="4">
    <source>
        <dbReference type="ARBA" id="ARBA00022777"/>
    </source>
</evidence>
<keyword evidence="2" id="KW-0808">Transferase</keyword>
<comment type="caution">
    <text evidence="7">The sequence shown here is derived from an EMBL/GenBank/DDBJ whole genome shotgun (WGS) entry which is preliminary data.</text>
</comment>
<dbReference type="PANTHER" id="PTHR12755">
    <property type="entry name" value="CLEAVAGE/POLYADENYLATION FACTOR IA SUBUNIT CLP1P"/>
    <property type="match status" value="1"/>
</dbReference>
<dbReference type="InterPro" id="IPR027417">
    <property type="entry name" value="P-loop_NTPase"/>
</dbReference>
<organism evidence="7 8">
    <name type="scientific">Musa balbisiana</name>
    <name type="common">Banana</name>
    <dbReference type="NCBI Taxonomy" id="52838"/>
    <lineage>
        <taxon>Eukaryota</taxon>
        <taxon>Viridiplantae</taxon>
        <taxon>Streptophyta</taxon>
        <taxon>Embryophyta</taxon>
        <taxon>Tracheophyta</taxon>
        <taxon>Spermatophyta</taxon>
        <taxon>Magnoliopsida</taxon>
        <taxon>Liliopsida</taxon>
        <taxon>Zingiberales</taxon>
        <taxon>Musaceae</taxon>
        <taxon>Musa</taxon>
    </lineage>
</organism>
<dbReference type="Gene3D" id="3.40.50.300">
    <property type="entry name" value="P-loop containing nucleotide triphosphate hydrolases"/>
    <property type="match status" value="1"/>
</dbReference>
<evidence type="ECO:0000313" key="7">
    <source>
        <dbReference type="EMBL" id="THU61954.1"/>
    </source>
</evidence>
<sequence length="108" mass="11979">MDGSSGKRSSSSYTEWTIPEIWEEAADSITYDSSSCLPPITLVCGPWNSGKSTFSRLLLNTLLHRYKRVGYLDTDVGQPEFTPPGCLSLHVIDKQTPGIFDHSEPKET</sequence>
<evidence type="ECO:0000256" key="3">
    <source>
        <dbReference type="ARBA" id="ARBA00022741"/>
    </source>
</evidence>
<dbReference type="GO" id="GO:0005524">
    <property type="term" value="F:ATP binding"/>
    <property type="evidence" value="ECO:0007669"/>
    <property type="project" value="UniProtKB-KW"/>
</dbReference>
<evidence type="ECO:0000256" key="1">
    <source>
        <dbReference type="ARBA" id="ARBA00011003"/>
    </source>
</evidence>
<dbReference type="PANTHER" id="PTHR12755:SF3">
    <property type="entry name" value="POLYNUCLEOTIDE 5'-HYDROXYL-KINASE NOL9"/>
    <property type="match status" value="1"/>
</dbReference>
<evidence type="ECO:0000313" key="8">
    <source>
        <dbReference type="Proteomes" id="UP000317650"/>
    </source>
</evidence>
<dbReference type="AlphaFoldDB" id="A0A4S8JKQ0"/>
<protein>
    <recommendedName>
        <fullName evidence="6">Clp1 P-loop domain-containing protein</fullName>
    </recommendedName>
</protein>
<keyword evidence="4" id="KW-0418">Kinase</keyword>
<dbReference type="EMBL" id="PYDT01000004">
    <property type="protein sequence ID" value="THU61954.1"/>
    <property type="molecule type" value="Genomic_DNA"/>
</dbReference>
<comment type="similarity">
    <text evidence="1">Belongs to the Clp1 family. NOL9/GRC3 subfamily.</text>
</comment>
<accession>A0A4S8JKQ0</accession>
<dbReference type="SUPFAM" id="SSF52540">
    <property type="entry name" value="P-loop containing nucleoside triphosphate hydrolases"/>
    <property type="match status" value="1"/>
</dbReference>
<keyword evidence="8" id="KW-1185">Reference proteome</keyword>
<feature type="domain" description="Clp1 P-loop" evidence="6">
    <location>
        <begin position="45"/>
        <end position="101"/>
    </location>
</feature>
<dbReference type="Proteomes" id="UP000317650">
    <property type="component" value="Chromosome 1"/>
</dbReference>
<dbReference type="InterPro" id="IPR045116">
    <property type="entry name" value="Clp1/Grc3"/>
</dbReference>
<dbReference type="GO" id="GO:0051731">
    <property type="term" value="F:polynucleotide 5'-hydroxyl-kinase activity"/>
    <property type="evidence" value="ECO:0007669"/>
    <property type="project" value="InterPro"/>
</dbReference>
<evidence type="ECO:0000256" key="2">
    <source>
        <dbReference type="ARBA" id="ARBA00022679"/>
    </source>
</evidence>
<dbReference type="InterPro" id="IPR032319">
    <property type="entry name" value="CLP1_P"/>
</dbReference>
<evidence type="ECO:0000259" key="6">
    <source>
        <dbReference type="Pfam" id="PF16575"/>
    </source>
</evidence>
<name>A0A4S8JKQ0_MUSBA</name>
<dbReference type="GO" id="GO:0000448">
    <property type="term" value="P:cleavage in ITS2 between 5.8S rRNA and LSU-rRNA of tricistronic rRNA transcript (SSU-rRNA, 5.8S rRNA, LSU-rRNA)"/>
    <property type="evidence" value="ECO:0007669"/>
    <property type="project" value="TreeGrafter"/>
</dbReference>
<reference evidence="7 8" key="1">
    <citation type="journal article" date="2019" name="Nat. Plants">
        <title>Genome sequencing of Musa balbisiana reveals subgenome evolution and function divergence in polyploid bananas.</title>
        <authorList>
            <person name="Yao X."/>
        </authorList>
    </citation>
    <scope>NUCLEOTIDE SEQUENCE [LARGE SCALE GENOMIC DNA]</scope>
    <source>
        <strain evidence="8">cv. DH-PKW</strain>
        <tissue evidence="7">Leaves</tissue>
    </source>
</reference>
<keyword evidence="5" id="KW-0067">ATP-binding</keyword>